<keyword evidence="4" id="KW-1185">Reference proteome</keyword>
<dbReference type="EMBL" id="OV696694">
    <property type="protein sequence ID" value="CAH1273370.1"/>
    <property type="molecule type" value="Genomic_DNA"/>
</dbReference>
<feature type="transmembrane region" description="Helical" evidence="2">
    <location>
        <begin position="39"/>
        <end position="58"/>
    </location>
</feature>
<sequence length="190" mass="21299">MNLRSGKSVDSVLDREQKKRKANRARPTAAESRCEEQQLLLQVVVAMAVIFIGLVLYVEWNNLWFGRTNAQDVQKSALASKPGHPSPYHLTLPSRGSTADDYALVMEALLEHHPHSVRPFVEAIGKDLLREVAIKLAQKDVHLLELMSEAMDLPPDSQGQCSFRVRPEYGELEVICEGDPNTETVNNQEL</sequence>
<protein>
    <submittedName>
        <fullName evidence="3">Hypp5108 protein</fullName>
    </submittedName>
</protein>
<feature type="region of interest" description="Disordered" evidence="1">
    <location>
        <begin position="1"/>
        <end position="29"/>
    </location>
</feature>
<dbReference type="AlphaFoldDB" id="A0A8K0F344"/>
<proteinExistence type="predicted"/>
<keyword evidence="2" id="KW-1133">Transmembrane helix</keyword>
<evidence type="ECO:0000313" key="4">
    <source>
        <dbReference type="Proteomes" id="UP000838412"/>
    </source>
</evidence>
<gene>
    <name evidence="3" type="primary">Hypp5108</name>
    <name evidence="3" type="ORF">BLAG_LOCUS24734</name>
</gene>
<reference evidence="3" key="1">
    <citation type="submission" date="2022-01" db="EMBL/GenBank/DDBJ databases">
        <authorList>
            <person name="Braso-Vives M."/>
        </authorList>
    </citation>
    <scope>NUCLEOTIDE SEQUENCE</scope>
</reference>
<keyword evidence="2" id="KW-0812">Transmembrane</keyword>
<name>A0A8K0F344_BRALA</name>
<evidence type="ECO:0000313" key="3">
    <source>
        <dbReference type="EMBL" id="CAH1273370.1"/>
    </source>
</evidence>
<dbReference type="OrthoDB" id="9999108at2759"/>
<accession>A0A8K0F344</accession>
<organism evidence="3 4">
    <name type="scientific">Branchiostoma lanceolatum</name>
    <name type="common">Common lancelet</name>
    <name type="synonym">Amphioxus lanceolatum</name>
    <dbReference type="NCBI Taxonomy" id="7740"/>
    <lineage>
        <taxon>Eukaryota</taxon>
        <taxon>Metazoa</taxon>
        <taxon>Chordata</taxon>
        <taxon>Cephalochordata</taxon>
        <taxon>Leptocardii</taxon>
        <taxon>Amphioxiformes</taxon>
        <taxon>Branchiostomatidae</taxon>
        <taxon>Branchiostoma</taxon>
    </lineage>
</organism>
<keyword evidence="2" id="KW-0472">Membrane</keyword>
<evidence type="ECO:0000256" key="2">
    <source>
        <dbReference type="SAM" id="Phobius"/>
    </source>
</evidence>
<dbReference type="Proteomes" id="UP000838412">
    <property type="component" value="Chromosome 9"/>
</dbReference>
<evidence type="ECO:0000256" key="1">
    <source>
        <dbReference type="SAM" id="MobiDB-lite"/>
    </source>
</evidence>